<evidence type="ECO:0000313" key="1">
    <source>
        <dbReference type="EMBL" id="CAM9657810.1"/>
    </source>
</evidence>
<sequence length="166" mass="17481">MRTSGFLSPAFGGARGWVLLSGMVEAAALALCPASPSVYRGKAKVQSLADTEPPLELGLSSCCELVPPHVRGVPALPRSAHDPKALLLSGLRVCVVRMEVASGPAAPETREIWALKQCLLSHSTSWEKHGMVASCLKELRNKACDILAIDKSLAPVTLVLAKDGTT</sequence>
<gene>
    <name evidence="1" type="ORF">MRATA1EN22A_LOCUS5598</name>
</gene>
<reference evidence="1" key="2">
    <citation type="submission" date="2025-03" db="EMBL/GenBank/DDBJ databases">
        <authorList>
            <consortium name="ELIXIR-Norway"/>
            <consortium name="Elixir Norway"/>
        </authorList>
    </citation>
    <scope>NUCLEOTIDE SEQUENCE</scope>
</reference>
<reference evidence="1" key="1">
    <citation type="submission" date="2023-05" db="EMBL/GenBank/DDBJ databases">
        <authorList>
            <consortium name="ELIXIR-Norway"/>
        </authorList>
    </citation>
    <scope>NUCLEOTIDE SEQUENCE</scope>
</reference>
<dbReference type="EMBL" id="OX596099">
    <property type="protein sequence ID" value="CAM9657810.1"/>
    <property type="molecule type" value="Genomic_DNA"/>
</dbReference>
<accession>A0AC59YFK1</accession>
<evidence type="ECO:0000313" key="2">
    <source>
        <dbReference type="Proteomes" id="UP001162501"/>
    </source>
</evidence>
<name>A0AC59YFK1_RANTA</name>
<dbReference type="Proteomes" id="UP001162501">
    <property type="component" value="Chromosome 15"/>
</dbReference>
<protein>
    <submittedName>
        <fullName evidence="1">Uncharacterized protein</fullName>
    </submittedName>
</protein>
<proteinExistence type="predicted"/>
<organism evidence="1 2">
    <name type="scientific">Rangifer tarandus platyrhynchus</name>
    <name type="common">Svalbard reindeer</name>
    <dbReference type="NCBI Taxonomy" id="3082113"/>
    <lineage>
        <taxon>Eukaryota</taxon>
        <taxon>Metazoa</taxon>
        <taxon>Chordata</taxon>
        <taxon>Craniata</taxon>
        <taxon>Vertebrata</taxon>
        <taxon>Euteleostomi</taxon>
        <taxon>Mammalia</taxon>
        <taxon>Eutheria</taxon>
        <taxon>Laurasiatheria</taxon>
        <taxon>Artiodactyla</taxon>
        <taxon>Ruminantia</taxon>
        <taxon>Pecora</taxon>
        <taxon>Cervidae</taxon>
        <taxon>Odocoileinae</taxon>
        <taxon>Rangifer</taxon>
    </lineage>
</organism>